<dbReference type="EMBL" id="QXFT01000481">
    <property type="protein sequence ID" value="KAE9342759.1"/>
    <property type="molecule type" value="Genomic_DNA"/>
</dbReference>
<evidence type="ECO:0000313" key="3">
    <source>
        <dbReference type="EMBL" id="KAE9342759.1"/>
    </source>
</evidence>
<accession>A0A6A4F8U9</accession>
<evidence type="ECO:0000313" key="4">
    <source>
        <dbReference type="Proteomes" id="UP000429607"/>
    </source>
</evidence>
<evidence type="ECO:0000313" key="2">
    <source>
        <dbReference type="EMBL" id="KAE9035670.1"/>
    </source>
</evidence>
<dbReference type="Proteomes" id="UP000435112">
    <property type="component" value="Unassembled WGS sequence"/>
</dbReference>
<dbReference type="Proteomes" id="UP000429607">
    <property type="component" value="Unassembled WGS sequence"/>
</dbReference>
<evidence type="ECO:0000313" key="6">
    <source>
        <dbReference type="Proteomes" id="UP000435112"/>
    </source>
</evidence>
<organism evidence="3 5">
    <name type="scientific">Phytophthora rubi</name>
    <dbReference type="NCBI Taxonomy" id="129364"/>
    <lineage>
        <taxon>Eukaryota</taxon>
        <taxon>Sar</taxon>
        <taxon>Stramenopiles</taxon>
        <taxon>Oomycota</taxon>
        <taxon>Peronosporomycetes</taxon>
        <taxon>Peronosporales</taxon>
        <taxon>Peronosporaceae</taxon>
        <taxon>Phytophthora</taxon>
    </lineage>
</organism>
<proteinExistence type="predicted"/>
<dbReference type="EMBL" id="QXFV01000503">
    <property type="protein sequence ID" value="KAE9035670.1"/>
    <property type="molecule type" value="Genomic_DNA"/>
</dbReference>
<evidence type="ECO:0000313" key="1">
    <source>
        <dbReference type="EMBL" id="KAE9032398.1"/>
    </source>
</evidence>
<sequence>MEFSHPRRRARARACWPRAVITSPLSARCAAHGTTRLQAWDRPTQDTRWPRLDSALTGFCSN</sequence>
<reference evidence="3 5" key="1">
    <citation type="submission" date="2018-08" db="EMBL/GenBank/DDBJ databases">
        <title>Genomic investigation of the strawberry pathogen Phytophthora fragariae indicates pathogenicity is determined by transcriptional variation in three key races.</title>
        <authorList>
            <person name="Adams T.M."/>
            <person name="Armitage A.D."/>
            <person name="Sobczyk M.K."/>
            <person name="Bates H.J."/>
            <person name="Dunwell J.M."/>
            <person name="Nellist C.F."/>
            <person name="Harrison R.J."/>
        </authorList>
    </citation>
    <scope>NUCLEOTIDE SEQUENCE [LARGE SCALE GENOMIC DNA]</scope>
    <source>
        <strain evidence="2 4">SCRP249</strain>
        <strain evidence="1 6">SCRP324</strain>
        <strain evidence="3 5">SCRP333</strain>
    </source>
</reference>
<evidence type="ECO:0000313" key="5">
    <source>
        <dbReference type="Proteomes" id="UP000434957"/>
    </source>
</evidence>
<dbReference type="EMBL" id="QXFU01000485">
    <property type="protein sequence ID" value="KAE9032398.1"/>
    <property type="molecule type" value="Genomic_DNA"/>
</dbReference>
<comment type="caution">
    <text evidence="3">The sequence shown here is derived from an EMBL/GenBank/DDBJ whole genome shotgun (WGS) entry which is preliminary data.</text>
</comment>
<dbReference type="AlphaFoldDB" id="A0A6A4F8U9"/>
<keyword evidence="5" id="KW-1185">Reference proteome</keyword>
<dbReference type="Proteomes" id="UP000434957">
    <property type="component" value="Unassembled WGS sequence"/>
</dbReference>
<name>A0A6A4F8U9_9STRA</name>
<gene>
    <name evidence="2" type="ORF">PR001_g9213</name>
    <name evidence="1" type="ORF">PR002_g9191</name>
    <name evidence="3" type="ORF">PR003_g9305</name>
</gene>
<protein>
    <submittedName>
        <fullName evidence="3">Uncharacterized protein</fullName>
    </submittedName>
</protein>